<evidence type="ECO:0008006" key="3">
    <source>
        <dbReference type="Google" id="ProtNLM"/>
    </source>
</evidence>
<keyword evidence="2" id="KW-1185">Reference proteome</keyword>
<proteinExistence type="predicted"/>
<name>A0A430AC60_9ENTE</name>
<evidence type="ECO:0000313" key="2">
    <source>
        <dbReference type="Proteomes" id="UP000287101"/>
    </source>
</evidence>
<protein>
    <recommendedName>
        <fullName evidence="3">Ethanolamine utilization protein</fullName>
    </recommendedName>
</protein>
<dbReference type="OrthoDB" id="6197337at2"/>
<reference evidence="1 2" key="1">
    <citation type="submission" date="2017-05" db="EMBL/GenBank/DDBJ databases">
        <title>Vagococcus spp. assemblies.</title>
        <authorList>
            <person name="Gulvik C.A."/>
        </authorList>
    </citation>
    <scope>NUCLEOTIDE SEQUENCE [LARGE SCALE GENOMIC DNA]</scope>
    <source>
        <strain evidence="1 2">CCUG 41755</strain>
    </source>
</reference>
<dbReference type="PIRSF" id="PIRSF034981">
    <property type="entry name" value="Eut_put"/>
    <property type="match status" value="1"/>
</dbReference>
<dbReference type="InterPro" id="IPR013372">
    <property type="entry name" value="Eut_put"/>
</dbReference>
<dbReference type="EMBL" id="NGJY01000001">
    <property type="protein sequence ID" value="RSU04796.1"/>
    <property type="molecule type" value="Genomic_DNA"/>
</dbReference>
<organism evidence="1 2">
    <name type="scientific">Vagococcus fessus</name>
    <dbReference type="NCBI Taxonomy" id="120370"/>
    <lineage>
        <taxon>Bacteria</taxon>
        <taxon>Bacillati</taxon>
        <taxon>Bacillota</taxon>
        <taxon>Bacilli</taxon>
        <taxon>Lactobacillales</taxon>
        <taxon>Enterococcaceae</taxon>
        <taxon>Vagococcus</taxon>
    </lineage>
</organism>
<dbReference type="Proteomes" id="UP000287101">
    <property type="component" value="Unassembled WGS sequence"/>
</dbReference>
<evidence type="ECO:0000313" key="1">
    <source>
        <dbReference type="EMBL" id="RSU04796.1"/>
    </source>
</evidence>
<comment type="caution">
    <text evidence="1">The sequence shown here is derived from an EMBL/GenBank/DDBJ whole genome shotgun (WGS) entry which is preliminary data.</text>
</comment>
<sequence>MMDIEALVTYITDKIMLKLANESESNHSKNLYILGETTNQIEEFVSKNEYVISTDQQTADAILVADLSVSLLSQVALFSPQSDEASCLLSFFKEKKPVFIVKDSLSYANEVEKLPYLMSKVIKDYESTLESFGGEFVECYKQENNEKRQVLTYDKLGKLGLEIGSEFEVSEGTIVTSLAKDYLREKQITLIYRRKEE</sequence>
<gene>
    <name evidence="1" type="ORF">CBF31_01890</name>
</gene>
<accession>A0A430AC60</accession>
<dbReference type="AlphaFoldDB" id="A0A430AC60"/>
<dbReference type="RefSeq" id="WP_126830412.1">
    <property type="nucleotide sequence ID" value="NZ_CBCRYB010000002.1"/>
</dbReference>